<proteinExistence type="predicted"/>
<dbReference type="PROSITE" id="PS51257">
    <property type="entry name" value="PROKAR_LIPOPROTEIN"/>
    <property type="match status" value="1"/>
</dbReference>
<dbReference type="Proteomes" id="UP001165343">
    <property type="component" value="Unassembled WGS sequence"/>
</dbReference>
<gene>
    <name evidence="3" type="ORF">LZ519_03680</name>
</gene>
<name>A0ABT0RDS6_9SPHN</name>
<dbReference type="EMBL" id="JAMGBC010000001">
    <property type="protein sequence ID" value="MCL6678417.1"/>
    <property type="molecule type" value="Genomic_DNA"/>
</dbReference>
<evidence type="ECO:0000313" key="3">
    <source>
        <dbReference type="EMBL" id="MCL6678417.1"/>
    </source>
</evidence>
<protein>
    <recommendedName>
        <fullName evidence="5">Lipoprotein</fullName>
    </recommendedName>
</protein>
<keyword evidence="4" id="KW-1185">Reference proteome</keyword>
<feature type="region of interest" description="Disordered" evidence="1">
    <location>
        <begin position="65"/>
        <end position="86"/>
    </location>
</feature>
<sequence>MKKATLLALTCSLLALGACNRGNQDQLNEAQATDAQNLDELSNDAANVASEAAALENQAEQLNQEAKALDNATGPETPADENIQGM</sequence>
<reference evidence="3" key="1">
    <citation type="submission" date="2022-05" db="EMBL/GenBank/DDBJ databases">
        <authorList>
            <person name="Jo J.-H."/>
            <person name="Im W.-T."/>
        </authorList>
    </citation>
    <scope>NUCLEOTIDE SEQUENCE</scope>
    <source>
        <strain evidence="3">RG327</strain>
    </source>
</reference>
<feature type="chain" id="PRO_5046584720" description="Lipoprotein" evidence="2">
    <location>
        <begin position="18"/>
        <end position="86"/>
    </location>
</feature>
<accession>A0ABT0RDS6</accession>
<evidence type="ECO:0000313" key="4">
    <source>
        <dbReference type="Proteomes" id="UP001165343"/>
    </source>
</evidence>
<dbReference type="RefSeq" id="WP_249867371.1">
    <property type="nucleotide sequence ID" value="NZ_JAMGBC010000001.1"/>
</dbReference>
<evidence type="ECO:0000256" key="1">
    <source>
        <dbReference type="SAM" id="MobiDB-lite"/>
    </source>
</evidence>
<organism evidence="3 4">
    <name type="scientific">Sphingomonas anseongensis</name>
    <dbReference type="NCBI Taxonomy" id="2908207"/>
    <lineage>
        <taxon>Bacteria</taxon>
        <taxon>Pseudomonadati</taxon>
        <taxon>Pseudomonadota</taxon>
        <taxon>Alphaproteobacteria</taxon>
        <taxon>Sphingomonadales</taxon>
        <taxon>Sphingomonadaceae</taxon>
        <taxon>Sphingomonas</taxon>
    </lineage>
</organism>
<comment type="caution">
    <text evidence="3">The sequence shown here is derived from an EMBL/GenBank/DDBJ whole genome shotgun (WGS) entry which is preliminary data.</text>
</comment>
<evidence type="ECO:0000256" key="2">
    <source>
        <dbReference type="SAM" id="SignalP"/>
    </source>
</evidence>
<evidence type="ECO:0008006" key="5">
    <source>
        <dbReference type="Google" id="ProtNLM"/>
    </source>
</evidence>
<feature type="signal peptide" evidence="2">
    <location>
        <begin position="1"/>
        <end position="17"/>
    </location>
</feature>
<keyword evidence="2" id="KW-0732">Signal</keyword>